<feature type="domain" description="NAD-dependent epimerase/dehydratase" evidence="1">
    <location>
        <begin position="5"/>
        <end position="211"/>
    </location>
</feature>
<name>A0A4R5MQ13_9SPHI</name>
<dbReference type="EMBL" id="SJCY01000001">
    <property type="protein sequence ID" value="TDG37726.1"/>
    <property type="molecule type" value="Genomic_DNA"/>
</dbReference>
<dbReference type="InterPro" id="IPR050177">
    <property type="entry name" value="Lipid_A_modif_metabolic_enz"/>
</dbReference>
<accession>A0A4R5MQ13</accession>
<dbReference type="AlphaFoldDB" id="A0A4R5MQ13"/>
<dbReference type="InterPro" id="IPR036291">
    <property type="entry name" value="NAD(P)-bd_dom_sf"/>
</dbReference>
<dbReference type="Pfam" id="PF01370">
    <property type="entry name" value="Epimerase"/>
    <property type="match status" value="1"/>
</dbReference>
<reference evidence="2 3" key="1">
    <citation type="submission" date="2019-02" db="EMBL/GenBank/DDBJ databases">
        <title>Pedobacter sp. nov., a novel speices isolated from soil of pinguins habitat in Antarcitica.</title>
        <authorList>
            <person name="He R.-H."/>
        </authorList>
    </citation>
    <scope>NUCLEOTIDE SEQUENCE [LARGE SCALE GENOMIC DNA]</scope>
    <source>
        <strain evidence="2 3">E01020</strain>
    </source>
</reference>
<dbReference type="Proteomes" id="UP000295668">
    <property type="component" value="Unassembled WGS sequence"/>
</dbReference>
<sequence length="300" mass="33406">MMKINITGANGFVGKNLSEYLTDAQFELRSITRNDLANAGCIEFKDCDAIIHLAGKAHDLKKSTNSDEYFKVNFELTKLLYDAFLKSDATKFIFISSVKASADSINEILTEAHAPNPKTAYGKSKLYAEEYIQAQTLPLGKVYYILRPCMIHGPGNKGNLNLLYKFVKMRLPYPLSAYHNKRSYLSITNLNYIIKMLLVKNVASGIYNVADDEALSTNNVVEILSKATAKKTKLLKLPKSVIEAMAKIGDVLHLPINTERLNKLTESYVVSNKLIKSKLNIDVLPINSTEGLIATAKSFK</sequence>
<evidence type="ECO:0000259" key="1">
    <source>
        <dbReference type="Pfam" id="PF01370"/>
    </source>
</evidence>
<dbReference type="PANTHER" id="PTHR43245:SF58">
    <property type="entry name" value="BLL5923 PROTEIN"/>
    <property type="match status" value="1"/>
</dbReference>
<organism evidence="2 3">
    <name type="scientific">Pedobacter changchengzhani</name>
    <dbReference type="NCBI Taxonomy" id="2529274"/>
    <lineage>
        <taxon>Bacteria</taxon>
        <taxon>Pseudomonadati</taxon>
        <taxon>Bacteroidota</taxon>
        <taxon>Sphingobacteriia</taxon>
        <taxon>Sphingobacteriales</taxon>
        <taxon>Sphingobacteriaceae</taxon>
        <taxon>Pedobacter</taxon>
    </lineage>
</organism>
<dbReference type="PANTHER" id="PTHR43245">
    <property type="entry name" value="BIFUNCTIONAL POLYMYXIN RESISTANCE PROTEIN ARNA"/>
    <property type="match status" value="1"/>
</dbReference>
<keyword evidence="3" id="KW-1185">Reference proteome</keyword>
<dbReference type="SUPFAM" id="SSF51735">
    <property type="entry name" value="NAD(P)-binding Rossmann-fold domains"/>
    <property type="match status" value="1"/>
</dbReference>
<protein>
    <submittedName>
        <fullName evidence="2">NAD-dependent epimerase/dehydratase family protein</fullName>
    </submittedName>
</protein>
<comment type="caution">
    <text evidence="2">The sequence shown here is derived from an EMBL/GenBank/DDBJ whole genome shotgun (WGS) entry which is preliminary data.</text>
</comment>
<evidence type="ECO:0000313" key="3">
    <source>
        <dbReference type="Proteomes" id="UP000295668"/>
    </source>
</evidence>
<dbReference type="InterPro" id="IPR001509">
    <property type="entry name" value="Epimerase_deHydtase"/>
</dbReference>
<gene>
    <name evidence="2" type="ORF">EZJ43_01125</name>
</gene>
<evidence type="ECO:0000313" key="2">
    <source>
        <dbReference type="EMBL" id="TDG37726.1"/>
    </source>
</evidence>
<dbReference type="Gene3D" id="3.40.50.720">
    <property type="entry name" value="NAD(P)-binding Rossmann-like Domain"/>
    <property type="match status" value="1"/>
</dbReference>
<proteinExistence type="predicted"/>
<dbReference type="OrthoDB" id="329806at2"/>